<organism evidence="2 3">
    <name type="scientific">Salvia divinorum</name>
    <name type="common">Maria pastora</name>
    <name type="synonym">Diviner's sage</name>
    <dbReference type="NCBI Taxonomy" id="28513"/>
    <lineage>
        <taxon>Eukaryota</taxon>
        <taxon>Viridiplantae</taxon>
        <taxon>Streptophyta</taxon>
        <taxon>Embryophyta</taxon>
        <taxon>Tracheophyta</taxon>
        <taxon>Spermatophyta</taxon>
        <taxon>Magnoliopsida</taxon>
        <taxon>eudicotyledons</taxon>
        <taxon>Gunneridae</taxon>
        <taxon>Pentapetalae</taxon>
        <taxon>asterids</taxon>
        <taxon>lamiids</taxon>
        <taxon>Lamiales</taxon>
        <taxon>Lamiaceae</taxon>
        <taxon>Nepetoideae</taxon>
        <taxon>Mentheae</taxon>
        <taxon>Salviinae</taxon>
        <taxon>Salvia</taxon>
        <taxon>Salvia subgen. Calosphace</taxon>
    </lineage>
</organism>
<name>A0ABD1GN55_SALDI</name>
<feature type="domain" description="Myb/SANT-like" evidence="1">
    <location>
        <begin position="14"/>
        <end position="106"/>
    </location>
</feature>
<evidence type="ECO:0000313" key="2">
    <source>
        <dbReference type="EMBL" id="KAL1545563.1"/>
    </source>
</evidence>
<accession>A0ABD1GN55</accession>
<dbReference type="InterPro" id="IPR024752">
    <property type="entry name" value="Myb/SANT-like_dom"/>
</dbReference>
<dbReference type="EMBL" id="JBEAFC010000008">
    <property type="protein sequence ID" value="KAL1545563.1"/>
    <property type="molecule type" value="Genomic_DNA"/>
</dbReference>
<proteinExistence type="predicted"/>
<evidence type="ECO:0000259" key="1">
    <source>
        <dbReference type="Pfam" id="PF12776"/>
    </source>
</evidence>
<reference evidence="2 3" key="1">
    <citation type="submission" date="2024-06" db="EMBL/GenBank/DDBJ databases">
        <title>A chromosome level genome sequence of Diviner's sage (Salvia divinorum).</title>
        <authorList>
            <person name="Ford S.A."/>
            <person name="Ro D.-K."/>
            <person name="Ness R.W."/>
            <person name="Phillips M.A."/>
        </authorList>
    </citation>
    <scope>NUCLEOTIDE SEQUENCE [LARGE SCALE GENOMIC DNA]</scope>
    <source>
        <strain evidence="2">SAF-2024a</strain>
        <tissue evidence="2">Leaf</tissue>
    </source>
</reference>
<protein>
    <recommendedName>
        <fullName evidence="1">Myb/SANT-like domain-containing protein</fullName>
    </recommendedName>
</protein>
<sequence length="195" mass="22276">MNIPQQSSFLYEGKWSPEIDIILVDTIISLKRETRWTLHEFPSWFLLTAVQEIEINIGVLFSEVDLCDRLEVLRVRYRTFKEVLGHCGAYWDMPSKCVIANNALWGKIFKKNSFAGAYYYHDEPLYSKLACLFGMDDVKVEGEKQVIVISDNTEKLPTDDPSCYKVSEGDPSTRSPHASSCGSNTPIGWWSHVSK</sequence>
<evidence type="ECO:0000313" key="3">
    <source>
        <dbReference type="Proteomes" id="UP001567538"/>
    </source>
</evidence>
<dbReference type="AlphaFoldDB" id="A0ABD1GN55"/>
<keyword evidence="3" id="KW-1185">Reference proteome</keyword>
<dbReference type="Proteomes" id="UP001567538">
    <property type="component" value="Unassembled WGS sequence"/>
</dbReference>
<gene>
    <name evidence="2" type="ORF">AAHA92_22272</name>
</gene>
<comment type="caution">
    <text evidence="2">The sequence shown here is derived from an EMBL/GenBank/DDBJ whole genome shotgun (WGS) entry which is preliminary data.</text>
</comment>
<dbReference type="Pfam" id="PF12776">
    <property type="entry name" value="Myb_DNA-bind_3"/>
    <property type="match status" value="1"/>
</dbReference>